<comment type="caution">
    <text evidence="1">The sequence shown here is derived from an EMBL/GenBank/DDBJ whole genome shotgun (WGS) entry which is preliminary data.</text>
</comment>
<reference evidence="1 2" key="1">
    <citation type="submission" date="2019-04" db="EMBL/GenBank/DDBJ databases">
        <title>Streptomyces oryziradicis sp. nov., a novel actinomycete isolated from rhizosphere soil of rice (Oryza sativa L.).</title>
        <authorList>
            <person name="Li C."/>
        </authorList>
    </citation>
    <scope>NUCLEOTIDE SEQUENCE [LARGE SCALE GENOMIC DNA]</scope>
    <source>
        <strain evidence="1 2">NEAU-C40</strain>
    </source>
</reference>
<dbReference type="OrthoDB" id="4867015at2"/>
<dbReference type="SUPFAM" id="SSF52402">
    <property type="entry name" value="Adenine nucleotide alpha hydrolases-like"/>
    <property type="match status" value="1"/>
</dbReference>
<evidence type="ECO:0008006" key="3">
    <source>
        <dbReference type="Google" id="ProtNLM"/>
    </source>
</evidence>
<dbReference type="Gene3D" id="3.40.50.620">
    <property type="entry name" value="HUPs"/>
    <property type="match status" value="1"/>
</dbReference>
<evidence type="ECO:0000313" key="1">
    <source>
        <dbReference type="EMBL" id="TJZ94596.1"/>
    </source>
</evidence>
<organism evidence="1 2">
    <name type="scientific">Actinacidiphila oryziradicis</name>
    <dbReference type="NCBI Taxonomy" id="2571141"/>
    <lineage>
        <taxon>Bacteria</taxon>
        <taxon>Bacillati</taxon>
        <taxon>Actinomycetota</taxon>
        <taxon>Actinomycetes</taxon>
        <taxon>Kitasatosporales</taxon>
        <taxon>Streptomycetaceae</taxon>
        <taxon>Actinacidiphila</taxon>
    </lineage>
</organism>
<accession>A0A4U0RHJ5</accession>
<dbReference type="InterPro" id="IPR014729">
    <property type="entry name" value="Rossmann-like_a/b/a_fold"/>
</dbReference>
<dbReference type="EMBL" id="SUMC01000211">
    <property type="protein sequence ID" value="TJZ94596.1"/>
    <property type="molecule type" value="Genomic_DNA"/>
</dbReference>
<sequence>MGVQLLRDALRRRRTKCPAVAVTPDVRLLGAAQALVTASARADLLVIGRARRCLDGVPHAVAHHACCPVALVPYS</sequence>
<protein>
    <recommendedName>
        <fullName evidence="3">UspA domain-containing protein</fullName>
    </recommendedName>
</protein>
<keyword evidence="2" id="KW-1185">Reference proteome</keyword>
<dbReference type="AlphaFoldDB" id="A0A4U0RHJ5"/>
<name>A0A4U0RHJ5_9ACTN</name>
<dbReference type="RefSeq" id="WP_136731358.1">
    <property type="nucleotide sequence ID" value="NZ_SUMC01000211.1"/>
</dbReference>
<proteinExistence type="predicted"/>
<gene>
    <name evidence="1" type="ORF">FCI23_53335</name>
</gene>
<dbReference type="Proteomes" id="UP000305778">
    <property type="component" value="Unassembled WGS sequence"/>
</dbReference>
<evidence type="ECO:0000313" key="2">
    <source>
        <dbReference type="Proteomes" id="UP000305778"/>
    </source>
</evidence>